<comment type="pathway">
    <text evidence="5 19">Amino-acid biosynthesis; L-leucine biosynthesis; L-leucine from 3-methyl-2-oxobutanoate: step 4/4.</text>
</comment>
<dbReference type="Gene3D" id="3.20.10.10">
    <property type="entry name" value="D-amino Acid Aminotransferase, subunit A, domain 2"/>
    <property type="match status" value="1"/>
</dbReference>
<evidence type="ECO:0000256" key="13">
    <source>
        <dbReference type="ARBA" id="ARBA00023304"/>
    </source>
</evidence>
<dbReference type="InterPro" id="IPR033939">
    <property type="entry name" value="BCAT_family"/>
</dbReference>
<evidence type="ECO:0000256" key="2">
    <source>
        <dbReference type="ARBA" id="ARBA00003109"/>
    </source>
</evidence>
<evidence type="ECO:0000256" key="3">
    <source>
        <dbReference type="ARBA" id="ARBA00004824"/>
    </source>
</evidence>
<dbReference type="OrthoDB" id="21319at2"/>
<reference evidence="20 21" key="1">
    <citation type="submission" date="2017-05" db="EMBL/GenBank/DDBJ databases">
        <title>Genome sequence of Candidatus Fukatsuia symbiotica and Candidatus Hamiltonella defensa from Acyrthosiphon pisum strain 5D.</title>
        <authorList>
            <person name="Patel V.A."/>
            <person name="Chevignon G."/>
            <person name="Russell J.A."/>
            <person name="Oliver K.M."/>
        </authorList>
    </citation>
    <scope>NUCLEOTIDE SEQUENCE [LARGE SCALE GENOMIC DNA]</scope>
    <source>
        <strain evidence="20 21">5D</strain>
    </source>
</reference>
<keyword evidence="11 19" id="KW-0808">Transferase</keyword>
<dbReference type="Gene3D" id="3.30.470.10">
    <property type="match status" value="1"/>
</dbReference>
<keyword evidence="13 19" id="KW-0100">Branched-chain amino acid biosynthesis</keyword>
<evidence type="ECO:0000256" key="14">
    <source>
        <dbReference type="ARBA" id="ARBA00048212"/>
    </source>
</evidence>
<dbReference type="GO" id="GO:0009098">
    <property type="term" value="P:L-leucine biosynthetic process"/>
    <property type="evidence" value="ECO:0007669"/>
    <property type="project" value="UniProtKB-UniPathway"/>
</dbReference>
<comment type="similarity">
    <text evidence="6 17">Belongs to the class-IV pyridoxal-phosphate-dependent aminotransferase family.</text>
</comment>
<evidence type="ECO:0000313" key="20">
    <source>
        <dbReference type="EMBL" id="AWK14845.1"/>
    </source>
</evidence>
<evidence type="ECO:0000256" key="10">
    <source>
        <dbReference type="ARBA" id="ARBA00022605"/>
    </source>
</evidence>
<dbReference type="FunFam" id="3.30.470.10:FF:000001">
    <property type="entry name" value="Branched-chain-amino-acid aminotransferase"/>
    <property type="match status" value="1"/>
</dbReference>
<evidence type="ECO:0000256" key="9">
    <source>
        <dbReference type="ARBA" id="ARBA00022576"/>
    </source>
</evidence>
<protein>
    <recommendedName>
        <fullName evidence="8 19">Branched-chain-amino-acid aminotransferase</fullName>
        <shortName evidence="19">BCAT</shortName>
        <ecNumber evidence="7 19">2.6.1.42</ecNumber>
    </recommendedName>
</protein>
<evidence type="ECO:0000256" key="8">
    <source>
        <dbReference type="ARBA" id="ARBA00018179"/>
    </source>
</evidence>
<dbReference type="Pfam" id="PF01063">
    <property type="entry name" value="Aminotran_4"/>
    <property type="match status" value="1"/>
</dbReference>
<comment type="catalytic activity">
    <reaction evidence="14 19">
        <text>L-valine + 2-oxoglutarate = 3-methyl-2-oxobutanoate + L-glutamate</text>
        <dbReference type="Rhea" id="RHEA:24813"/>
        <dbReference type="ChEBI" id="CHEBI:11851"/>
        <dbReference type="ChEBI" id="CHEBI:16810"/>
        <dbReference type="ChEBI" id="CHEBI:29985"/>
        <dbReference type="ChEBI" id="CHEBI:57762"/>
        <dbReference type="EC" id="2.6.1.42"/>
    </reaction>
</comment>
<dbReference type="UniPathway" id="UPA00047">
    <property type="reaction ID" value="UER00058"/>
</dbReference>
<dbReference type="Proteomes" id="UP000261875">
    <property type="component" value="Chromosome"/>
</dbReference>
<organism evidence="20 21">
    <name type="scientific">Candidatus Fukatsuia symbiotica</name>
    <dbReference type="NCBI Taxonomy" id="1878942"/>
    <lineage>
        <taxon>Bacteria</taxon>
        <taxon>Pseudomonadati</taxon>
        <taxon>Pseudomonadota</taxon>
        <taxon>Gammaproteobacteria</taxon>
        <taxon>Enterobacterales</taxon>
        <taxon>Yersiniaceae</taxon>
        <taxon>Candidatus Fukatsuia</taxon>
    </lineage>
</organism>
<dbReference type="PANTHER" id="PTHR42743:SF11">
    <property type="entry name" value="AMINODEOXYCHORISMATE LYASE"/>
    <property type="match status" value="1"/>
</dbReference>
<dbReference type="KEGG" id="fsm:CCS41_10770"/>
<keyword evidence="10 19" id="KW-0028">Amino-acid biosynthesis</keyword>
<dbReference type="GO" id="GO:0052656">
    <property type="term" value="F:L-isoleucine-2-oxoglutarate transaminase activity"/>
    <property type="evidence" value="ECO:0007669"/>
    <property type="project" value="RHEA"/>
</dbReference>
<dbReference type="NCBIfam" id="TIGR01122">
    <property type="entry name" value="ilvE_I"/>
    <property type="match status" value="1"/>
</dbReference>
<keyword evidence="12 18" id="KW-0663">Pyridoxal phosphate</keyword>
<comment type="pathway">
    <text evidence="3 19">Amino-acid biosynthesis; L-isoleucine biosynthesis; L-isoleucine from 2-oxobutanoate: step 4/4.</text>
</comment>
<gene>
    <name evidence="19" type="primary">ilvE</name>
    <name evidence="20" type="ORF">CCS41_10770</name>
</gene>
<dbReference type="EMBL" id="CP021659">
    <property type="protein sequence ID" value="AWK14845.1"/>
    <property type="molecule type" value="Genomic_DNA"/>
</dbReference>
<evidence type="ECO:0000256" key="6">
    <source>
        <dbReference type="ARBA" id="ARBA00009320"/>
    </source>
</evidence>
<proteinExistence type="inferred from homology"/>
<dbReference type="InterPro" id="IPR043131">
    <property type="entry name" value="BCAT-like_N"/>
</dbReference>
<dbReference type="InterPro" id="IPR001544">
    <property type="entry name" value="Aminotrans_IV"/>
</dbReference>
<dbReference type="InterPro" id="IPR005785">
    <property type="entry name" value="B_amino_transI"/>
</dbReference>
<evidence type="ECO:0000256" key="5">
    <source>
        <dbReference type="ARBA" id="ARBA00005072"/>
    </source>
</evidence>
<comment type="cofactor">
    <cofactor evidence="1 18">
        <name>pyridoxal 5'-phosphate</name>
        <dbReference type="ChEBI" id="CHEBI:597326"/>
    </cofactor>
</comment>
<dbReference type="FunFam" id="3.20.10.10:FF:000001">
    <property type="entry name" value="Branched-chain-amino-acid aminotransferase"/>
    <property type="match status" value="1"/>
</dbReference>
<dbReference type="NCBIfam" id="NF005146">
    <property type="entry name" value="PRK06606.1"/>
    <property type="match status" value="1"/>
</dbReference>
<evidence type="ECO:0000256" key="15">
    <source>
        <dbReference type="ARBA" id="ARBA00048798"/>
    </source>
</evidence>
<dbReference type="GO" id="GO:0009099">
    <property type="term" value="P:L-valine biosynthetic process"/>
    <property type="evidence" value="ECO:0007669"/>
    <property type="project" value="UniProtKB-UniPathway"/>
</dbReference>
<evidence type="ECO:0000256" key="17">
    <source>
        <dbReference type="RuleBase" id="RU004106"/>
    </source>
</evidence>
<accession>A0A2U8I9Z0</accession>
<evidence type="ECO:0000313" key="21">
    <source>
        <dbReference type="Proteomes" id="UP000261875"/>
    </source>
</evidence>
<dbReference type="GO" id="GO:0005829">
    <property type="term" value="C:cytosol"/>
    <property type="evidence" value="ECO:0007669"/>
    <property type="project" value="TreeGrafter"/>
</dbReference>
<evidence type="ECO:0000256" key="19">
    <source>
        <dbReference type="RuleBase" id="RU364094"/>
    </source>
</evidence>
<evidence type="ECO:0000256" key="4">
    <source>
        <dbReference type="ARBA" id="ARBA00004931"/>
    </source>
</evidence>
<dbReference type="GO" id="GO:0006532">
    <property type="term" value="P:aspartate biosynthetic process"/>
    <property type="evidence" value="ECO:0007669"/>
    <property type="project" value="TreeGrafter"/>
</dbReference>
<dbReference type="UniPathway" id="UPA00049">
    <property type="reaction ID" value="UER00062"/>
</dbReference>
<dbReference type="AlphaFoldDB" id="A0A2U8I9Z0"/>
<evidence type="ECO:0000256" key="12">
    <source>
        <dbReference type="ARBA" id="ARBA00022898"/>
    </source>
</evidence>
<name>A0A2U8I9Z0_9GAMM</name>
<keyword evidence="21" id="KW-1185">Reference proteome</keyword>
<comment type="catalytic activity">
    <reaction evidence="15 19">
        <text>L-isoleucine + 2-oxoglutarate = (S)-3-methyl-2-oxopentanoate + L-glutamate</text>
        <dbReference type="Rhea" id="RHEA:24801"/>
        <dbReference type="ChEBI" id="CHEBI:16810"/>
        <dbReference type="ChEBI" id="CHEBI:29985"/>
        <dbReference type="ChEBI" id="CHEBI:35146"/>
        <dbReference type="ChEBI" id="CHEBI:58045"/>
        <dbReference type="EC" id="2.6.1.42"/>
    </reaction>
</comment>
<dbReference type="PANTHER" id="PTHR42743">
    <property type="entry name" value="AMINO-ACID AMINOTRANSFERASE"/>
    <property type="match status" value="1"/>
</dbReference>
<dbReference type="UniPathway" id="UPA00048">
    <property type="reaction ID" value="UER00073"/>
</dbReference>
<dbReference type="PROSITE" id="PS00770">
    <property type="entry name" value="AA_TRANSFER_CLASS_4"/>
    <property type="match status" value="1"/>
</dbReference>
<evidence type="ECO:0000256" key="1">
    <source>
        <dbReference type="ARBA" id="ARBA00001933"/>
    </source>
</evidence>
<dbReference type="SUPFAM" id="SSF56752">
    <property type="entry name" value="D-aminoacid aminotransferase-like PLP-dependent enzymes"/>
    <property type="match status" value="1"/>
</dbReference>
<dbReference type="GO" id="GO:0052655">
    <property type="term" value="F:L-valine-2-oxoglutarate transaminase activity"/>
    <property type="evidence" value="ECO:0007669"/>
    <property type="project" value="RHEA"/>
</dbReference>
<dbReference type="GO" id="GO:0009097">
    <property type="term" value="P:isoleucine biosynthetic process"/>
    <property type="evidence" value="ECO:0007669"/>
    <property type="project" value="UniProtKB-UniPathway"/>
</dbReference>
<evidence type="ECO:0000256" key="7">
    <source>
        <dbReference type="ARBA" id="ARBA00013053"/>
    </source>
</evidence>
<dbReference type="InterPro" id="IPR043132">
    <property type="entry name" value="BCAT-like_C"/>
</dbReference>
<dbReference type="InterPro" id="IPR018300">
    <property type="entry name" value="Aminotrans_IV_CS"/>
</dbReference>
<dbReference type="GO" id="GO:0052654">
    <property type="term" value="F:L-leucine-2-oxoglutarate transaminase activity"/>
    <property type="evidence" value="ECO:0007669"/>
    <property type="project" value="RHEA"/>
</dbReference>
<keyword evidence="9 19" id="KW-0032">Aminotransferase</keyword>
<evidence type="ECO:0000256" key="18">
    <source>
        <dbReference type="RuleBase" id="RU004516"/>
    </source>
</evidence>
<dbReference type="InterPro" id="IPR050571">
    <property type="entry name" value="Class-IV_PLP-Dep_Aminotrnsfr"/>
</dbReference>
<evidence type="ECO:0000256" key="11">
    <source>
        <dbReference type="ARBA" id="ARBA00022679"/>
    </source>
</evidence>
<dbReference type="EC" id="2.6.1.42" evidence="7 19"/>
<comment type="catalytic activity">
    <reaction evidence="16 19">
        <text>L-leucine + 2-oxoglutarate = 4-methyl-2-oxopentanoate + L-glutamate</text>
        <dbReference type="Rhea" id="RHEA:18321"/>
        <dbReference type="ChEBI" id="CHEBI:16810"/>
        <dbReference type="ChEBI" id="CHEBI:17865"/>
        <dbReference type="ChEBI" id="CHEBI:29985"/>
        <dbReference type="ChEBI" id="CHEBI:57427"/>
        <dbReference type="EC" id="2.6.1.42"/>
    </reaction>
</comment>
<dbReference type="InterPro" id="IPR036038">
    <property type="entry name" value="Aminotransferase-like"/>
</dbReference>
<sequence length="343" mass="38287">MTKKADYIWFNGEMVPWAEAKIHVMSHALHYGTSVFEGLRCYESYKGAVIFRHREHMQRLHDSAKIYRMPITESVDELMAASRQTLRKNKLTCAYLRPLVFIGDVGMGVNPPENYETDVIIAAFPWGAYLGKEALEEGIDAMVSSWHRMAPNTIPTTAKAAGNYLSSLLVSSEARRHGYQEGIALDVHGYLSEGAGENLFEVKNGVIFTPPSTSAALPGITRDAIITLAKNSGLEVREQVLSRESLYLADEIFMSGTAAEITPVRSVDGIQIGSGRCGCITKRIQQAFFGLFNGETEDKWGWLDPVNPTENFARDLYECSKPVRNRHQRTQQISNRSSEESKT</sequence>
<comment type="function">
    <text evidence="2 19">Acts on leucine, isoleucine and valine.</text>
</comment>
<dbReference type="CDD" id="cd01557">
    <property type="entry name" value="BCAT_beta_family"/>
    <property type="match status" value="1"/>
</dbReference>
<dbReference type="STRING" id="1878942.GCA_900128755_01101"/>
<comment type="pathway">
    <text evidence="4 19">Amino-acid biosynthesis; L-valine biosynthesis; L-valine from pyruvate: step 4/4.</text>
</comment>
<evidence type="ECO:0000256" key="16">
    <source>
        <dbReference type="ARBA" id="ARBA00049229"/>
    </source>
</evidence>